<evidence type="ECO:0000313" key="3">
    <source>
        <dbReference type="Proteomes" id="UP000494363"/>
    </source>
</evidence>
<evidence type="ECO:0000256" key="1">
    <source>
        <dbReference type="SAM" id="Phobius"/>
    </source>
</evidence>
<reference evidence="2 3" key="1">
    <citation type="submission" date="2020-04" db="EMBL/GenBank/DDBJ databases">
        <authorList>
            <person name="De Canck E."/>
        </authorList>
    </citation>
    <scope>NUCLEOTIDE SEQUENCE [LARGE SCALE GENOMIC DNA]</scope>
    <source>
        <strain evidence="2 3">LMG 29542</strain>
    </source>
</reference>
<organism evidence="2 3">
    <name type="scientific">Paraburkholderia humisilvae</name>
    <dbReference type="NCBI Taxonomy" id="627669"/>
    <lineage>
        <taxon>Bacteria</taxon>
        <taxon>Pseudomonadati</taxon>
        <taxon>Pseudomonadota</taxon>
        <taxon>Betaproteobacteria</taxon>
        <taxon>Burkholderiales</taxon>
        <taxon>Burkholderiaceae</taxon>
        <taxon>Paraburkholderia</taxon>
    </lineage>
</organism>
<name>A0A6J5DHA0_9BURK</name>
<keyword evidence="3" id="KW-1185">Reference proteome</keyword>
<dbReference type="Proteomes" id="UP000494363">
    <property type="component" value="Unassembled WGS sequence"/>
</dbReference>
<proteinExistence type="predicted"/>
<evidence type="ECO:0008006" key="4">
    <source>
        <dbReference type="Google" id="ProtNLM"/>
    </source>
</evidence>
<dbReference type="AlphaFoldDB" id="A0A6J5DHA0"/>
<keyword evidence="1" id="KW-1133">Transmembrane helix</keyword>
<accession>A0A6J5DHA0</accession>
<dbReference type="RefSeq" id="WP_175226123.1">
    <property type="nucleotide sequence ID" value="NZ_CADIKH010000007.1"/>
</dbReference>
<feature type="transmembrane region" description="Helical" evidence="1">
    <location>
        <begin position="98"/>
        <end position="118"/>
    </location>
</feature>
<protein>
    <recommendedName>
        <fullName evidence="4">Zinc-finger domain-containing protein</fullName>
    </recommendedName>
</protein>
<sequence length="248" mass="27273">MAHSDSTIDPPLTEADIQAFADGSLSPERAARVQRYLGAMPGEASRIAFYRRLNGQMRRSFVPHTAPAVDNSRFIRSGARRGWQAHLHRARRALFGSVAQRILLLVLALIGWAATAFVSDHQLNAAAVMSYAQWAAVPEQTAATPVPASRDPFSTEFAQLGWKLVSVKTLRMGLIEAAQEFDYRNADGQPVVLLTTGAPFVIERPRWMGHRVGELRLLTWSENGTRYVLAGRADAHGLMKAADAATFH</sequence>
<dbReference type="EMBL" id="CADIKH010000007">
    <property type="protein sequence ID" value="CAB3752552.1"/>
    <property type="molecule type" value="Genomic_DNA"/>
</dbReference>
<keyword evidence="1" id="KW-0472">Membrane</keyword>
<keyword evidence="1" id="KW-0812">Transmembrane</keyword>
<evidence type="ECO:0000313" key="2">
    <source>
        <dbReference type="EMBL" id="CAB3752552.1"/>
    </source>
</evidence>
<gene>
    <name evidence="2" type="ORF">LMG29542_01806</name>
</gene>